<proteinExistence type="predicted"/>
<sequence>MSVTTKARKLARRKLDQSSCSNPESRSGSSVTAGCSAHTLLEHNASPTTLLVSPLSSAYHLENLAINYFFSNYVLSCEGSVGHLGYLHILRMRGFYSPALTTALLAVGTAGLASATYSQELQVDAKRKYCSALSHVNAALRNPVMATQDETMAAIMLLGLYEVVTCTGQKSLESWNSHIYGALALVELRGKQQFESEVGLQQFLYLRTQLTIACVQRSERVPSLLQKLDQEAEPFKSESQVFTCRLGNITANLCDVRAAMHSRAYSDALRLMVTCIDIKNELQTWASNMSSRIECSIENLECISEDAYEGRCHVYKSLWSAWLWNCYRGVNIMIHRTILSLMRPLILNLELAESTVLSSQYHESITELHQSASDILASVHFHLRTQGPDKSSPQVIGGLFIIWGLYIAARTDTSVAKNWAISRLQHVTQTTGIQQASALAKVLEKKNVLLETLGNI</sequence>
<reference evidence="3 4" key="1">
    <citation type="submission" date="2014-04" db="EMBL/GenBank/DDBJ databases">
        <authorList>
            <consortium name="DOE Joint Genome Institute"/>
            <person name="Kuo A."/>
            <person name="Martino E."/>
            <person name="Perotto S."/>
            <person name="Kohler A."/>
            <person name="Nagy L.G."/>
            <person name="Floudas D."/>
            <person name="Copeland A."/>
            <person name="Barry K.W."/>
            <person name="Cichocki N."/>
            <person name="Veneault-Fourrey C."/>
            <person name="LaButti K."/>
            <person name="Lindquist E.A."/>
            <person name="Lipzen A."/>
            <person name="Lundell T."/>
            <person name="Morin E."/>
            <person name="Murat C."/>
            <person name="Sun H."/>
            <person name="Tunlid A."/>
            <person name="Henrissat B."/>
            <person name="Grigoriev I.V."/>
            <person name="Hibbett D.S."/>
            <person name="Martin F."/>
            <person name="Nordberg H.P."/>
            <person name="Cantor M.N."/>
            <person name="Hua S.X."/>
        </authorList>
    </citation>
    <scope>NUCLEOTIDE SEQUENCE [LARGE SCALE GENOMIC DNA]</scope>
    <source>
        <strain evidence="3 4">Zn</strain>
    </source>
</reference>
<dbReference type="InterPro" id="IPR053175">
    <property type="entry name" value="DHMBA_Reg_Transcription_Factor"/>
</dbReference>
<evidence type="ECO:0000256" key="2">
    <source>
        <dbReference type="SAM" id="Phobius"/>
    </source>
</evidence>
<feature type="region of interest" description="Disordered" evidence="1">
    <location>
        <begin position="11"/>
        <end position="31"/>
    </location>
</feature>
<evidence type="ECO:0000313" key="3">
    <source>
        <dbReference type="EMBL" id="KIM95595.1"/>
    </source>
</evidence>
<reference evidence="4" key="2">
    <citation type="submission" date="2015-01" db="EMBL/GenBank/DDBJ databases">
        <title>Evolutionary Origins and Diversification of the Mycorrhizal Mutualists.</title>
        <authorList>
            <consortium name="DOE Joint Genome Institute"/>
            <consortium name="Mycorrhizal Genomics Consortium"/>
            <person name="Kohler A."/>
            <person name="Kuo A."/>
            <person name="Nagy L.G."/>
            <person name="Floudas D."/>
            <person name="Copeland A."/>
            <person name="Barry K.W."/>
            <person name="Cichocki N."/>
            <person name="Veneault-Fourrey C."/>
            <person name="LaButti K."/>
            <person name="Lindquist E.A."/>
            <person name="Lipzen A."/>
            <person name="Lundell T."/>
            <person name="Morin E."/>
            <person name="Murat C."/>
            <person name="Riley R."/>
            <person name="Ohm R."/>
            <person name="Sun H."/>
            <person name="Tunlid A."/>
            <person name="Henrissat B."/>
            <person name="Grigoriev I.V."/>
            <person name="Hibbett D.S."/>
            <person name="Martin F."/>
        </authorList>
    </citation>
    <scope>NUCLEOTIDE SEQUENCE [LARGE SCALE GENOMIC DNA]</scope>
    <source>
        <strain evidence="4">Zn</strain>
    </source>
</reference>
<organism evidence="3 4">
    <name type="scientific">Oidiodendron maius (strain Zn)</name>
    <dbReference type="NCBI Taxonomy" id="913774"/>
    <lineage>
        <taxon>Eukaryota</taxon>
        <taxon>Fungi</taxon>
        <taxon>Dikarya</taxon>
        <taxon>Ascomycota</taxon>
        <taxon>Pezizomycotina</taxon>
        <taxon>Leotiomycetes</taxon>
        <taxon>Leotiomycetes incertae sedis</taxon>
        <taxon>Myxotrichaceae</taxon>
        <taxon>Oidiodendron</taxon>
    </lineage>
</organism>
<accession>A0A0C3GHJ0</accession>
<dbReference type="InParanoid" id="A0A0C3GHJ0"/>
<dbReference type="PANTHER" id="PTHR38791:SF5">
    <property type="entry name" value="TRANSCRIPTION FACTOR DBAG-RELATED"/>
    <property type="match status" value="1"/>
</dbReference>
<evidence type="ECO:0008006" key="5">
    <source>
        <dbReference type="Google" id="ProtNLM"/>
    </source>
</evidence>
<dbReference type="STRING" id="913774.A0A0C3GHJ0"/>
<dbReference type="InterPro" id="IPR021858">
    <property type="entry name" value="Fun_TF"/>
</dbReference>
<keyword evidence="2" id="KW-1133">Transmembrane helix</keyword>
<protein>
    <recommendedName>
        <fullName evidence="5">Transcription factor domain-containing protein</fullName>
    </recommendedName>
</protein>
<name>A0A0C3GHJ0_OIDMZ</name>
<dbReference type="OrthoDB" id="4220372at2759"/>
<evidence type="ECO:0000313" key="4">
    <source>
        <dbReference type="Proteomes" id="UP000054321"/>
    </source>
</evidence>
<keyword evidence="4" id="KW-1185">Reference proteome</keyword>
<keyword evidence="2" id="KW-0472">Membrane</keyword>
<feature type="transmembrane region" description="Helical" evidence="2">
    <location>
        <begin position="95"/>
        <end position="117"/>
    </location>
</feature>
<evidence type="ECO:0000256" key="1">
    <source>
        <dbReference type="SAM" id="MobiDB-lite"/>
    </source>
</evidence>
<dbReference type="Pfam" id="PF11951">
    <property type="entry name" value="Fungal_trans_2"/>
    <property type="match status" value="1"/>
</dbReference>
<dbReference type="HOGENOM" id="CLU_013866_5_1_1"/>
<dbReference type="PANTHER" id="PTHR38791">
    <property type="entry name" value="ZN(II)2CYS6 TRANSCRIPTION FACTOR (EUROFUNG)-RELATED-RELATED"/>
    <property type="match status" value="1"/>
</dbReference>
<feature type="compositionally biased region" description="Polar residues" evidence="1">
    <location>
        <begin position="17"/>
        <end position="31"/>
    </location>
</feature>
<keyword evidence="2" id="KW-0812">Transmembrane</keyword>
<dbReference type="EMBL" id="KN832886">
    <property type="protein sequence ID" value="KIM95595.1"/>
    <property type="molecule type" value="Genomic_DNA"/>
</dbReference>
<gene>
    <name evidence="3" type="ORF">OIDMADRAFT_59385</name>
</gene>
<dbReference type="AlphaFoldDB" id="A0A0C3GHJ0"/>
<dbReference type="Proteomes" id="UP000054321">
    <property type="component" value="Unassembled WGS sequence"/>
</dbReference>